<gene>
    <name evidence="2" type="ORF">FALBO_12505</name>
</gene>
<reference evidence="2 3" key="1">
    <citation type="submission" date="2020-01" db="EMBL/GenBank/DDBJ databases">
        <title>Identification and distribution of gene clusters putatively required for synthesis of sphingolipid metabolism inhibitors in phylogenetically diverse species of the filamentous fungus Fusarium.</title>
        <authorList>
            <person name="Kim H.-S."/>
            <person name="Busman M."/>
            <person name="Brown D.W."/>
            <person name="Divon H."/>
            <person name="Uhlig S."/>
            <person name="Proctor R.H."/>
        </authorList>
    </citation>
    <scope>NUCLEOTIDE SEQUENCE [LARGE SCALE GENOMIC DNA]</scope>
    <source>
        <strain evidence="2 3">NRRL 20459</strain>
    </source>
</reference>
<dbReference type="EMBL" id="JAADYS010001875">
    <property type="protein sequence ID" value="KAF4460706.1"/>
    <property type="molecule type" value="Genomic_DNA"/>
</dbReference>
<keyword evidence="3" id="KW-1185">Reference proteome</keyword>
<dbReference type="AlphaFoldDB" id="A0A8H4L292"/>
<accession>A0A8H4L292</accession>
<name>A0A8H4L292_9HYPO</name>
<comment type="caution">
    <text evidence="2">The sequence shown here is derived from an EMBL/GenBank/DDBJ whole genome shotgun (WGS) entry which is preliminary data.</text>
</comment>
<protein>
    <submittedName>
        <fullName evidence="2">Uncharacterized protein</fullName>
    </submittedName>
</protein>
<evidence type="ECO:0000313" key="2">
    <source>
        <dbReference type="EMBL" id="KAF4460706.1"/>
    </source>
</evidence>
<evidence type="ECO:0000313" key="3">
    <source>
        <dbReference type="Proteomes" id="UP000554235"/>
    </source>
</evidence>
<sequence>MPSRSVPVSILASSMDRGHQALRLPGTWFLAPTSVGHWHSWILTPYPQSTAMRNAGAPRAESPLTASTGQRKPGIRPGGQDFQGHQRLQRPTLQGLVDQSLAGPASAPAPAPARRALANTLGQGPPLTPSTGRRTRVSWPWAADKNWLCFGAHCPANPAQKHMASVD</sequence>
<proteinExistence type="predicted"/>
<organism evidence="2 3">
    <name type="scientific">Fusarium albosuccineum</name>
    <dbReference type="NCBI Taxonomy" id="1237068"/>
    <lineage>
        <taxon>Eukaryota</taxon>
        <taxon>Fungi</taxon>
        <taxon>Dikarya</taxon>
        <taxon>Ascomycota</taxon>
        <taxon>Pezizomycotina</taxon>
        <taxon>Sordariomycetes</taxon>
        <taxon>Hypocreomycetidae</taxon>
        <taxon>Hypocreales</taxon>
        <taxon>Nectriaceae</taxon>
        <taxon>Fusarium</taxon>
        <taxon>Fusarium decemcellulare species complex</taxon>
    </lineage>
</organism>
<evidence type="ECO:0000256" key="1">
    <source>
        <dbReference type="SAM" id="MobiDB-lite"/>
    </source>
</evidence>
<feature type="region of interest" description="Disordered" evidence="1">
    <location>
        <begin position="53"/>
        <end position="85"/>
    </location>
</feature>
<dbReference type="Proteomes" id="UP000554235">
    <property type="component" value="Unassembled WGS sequence"/>
</dbReference>